<dbReference type="AlphaFoldDB" id="A0A382H892"/>
<name>A0A382H892_9ZZZZ</name>
<accession>A0A382H892</accession>
<gene>
    <name evidence="1" type="ORF">METZ01_LOCUS235837</name>
</gene>
<dbReference type="Gene3D" id="2.60.120.620">
    <property type="entry name" value="q2cbj1_9rhob like domain"/>
    <property type="match status" value="1"/>
</dbReference>
<evidence type="ECO:0000313" key="1">
    <source>
        <dbReference type="EMBL" id="SVB82983.1"/>
    </source>
</evidence>
<dbReference type="EMBL" id="UINC01059500">
    <property type="protein sequence ID" value="SVB82983.1"/>
    <property type="molecule type" value="Genomic_DNA"/>
</dbReference>
<evidence type="ECO:0008006" key="2">
    <source>
        <dbReference type="Google" id="ProtNLM"/>
    </source>
</evidence>
<reference evidence="1" key="1">
    <citation type="submission" date="2018-05" db="EMBL/GenBank/DDBJ databases">
        <authorList>
            <person name="Lanie J.A."/>
            <person name="Ng W.-L."/>
            <person name="Kazmierczak K.M."/>
            <person name="Andrzejewski T.M."/>
            <person name="Davidsen T.M."/>
            <person name="Wayne K.J."/>
            <person name="Tettelin H."/>
            <person name="Glass J.I."/>
            <person name="Rusch D."/>
            <person name="Podicherti R."/>
            <person name="Tsui H.-C.T."/>
            <person name="Winkler M.E."/>
        </authorList>
    </citation>
    <scope>NUCLEOTIDE SEQUENCE</scope>
</reference>
<proteinExistence type="predicted"/>
<protein>
    <recommendedName>
        <fullName evidence="2">Phytanoyl-CoA dioxygenase</fullName>
    </recommendedName>
</protein>
<sequence length="129" mass="14867">MAKILKSTDLECFQQQGYVRIPEAFSPVDALAMQDFIWDKLEEKCSILRSEPNTWDKHVTGLNKSAENTIYSDIASQRMCRAIDDLLGEGTWEIPKKWGSFLVSFPQKLNHNWTVPTNHCNGIPWHWDG</sequence>
<feature type="non-terminal residue" evidence="1">
    <location>
        <position position="129"/>
    </location>
</feature>
<organism evidence="1">
    <name type="scientific">marine metagenome</name>
    <dbReference type="NCBI Taxonomy" id="408172"/>
    <lineage>
        <taxon>unclassified sequences</taxon>
        <taxon>metagenomes</taxon>
        <taxon>ecological metagenomes</taxon>
    </lineage>
</organism>
<dbReference type="SUPFAM" id="SSF51197">
    <property type="entry name" value="Clavaminate synthase-like"/>
    <property type="match status" value="1"/>
</dbReference>